<protein>
    <submittedName>
        <fullName evidence="2">Methyltransferase family protein</fullName>
    </submittedName>
</protein>
<dbReference type="GO" id="GO:0032259">
    <property type="term" value="P:methylation"/>
    <property type="evidence" value="ECO:0007669"/>
    <property type="project" value="UniProtKB-KW"/>
</dbReference>
<gene>
    <name evidence="2" type="ORF">EV655_102364</name>
</gene>
<dbReference type="Pfam" id="PF13649">
    <property type="entry name" value="Methyltransf_25"/>
    <property type="match status" value="1"/>
</dbReference>
<dbReference type="SUPFAM" id="SSF53335">
    <property type="entry name" value="S-adenosyl-L-methionine-dependent methyltransferases"/>
    <property type="match status" value="1"/>
</dbReference>
<keyword evidence="2" id="KW-0808">Transferase</keyword>
<dbReference type="InterPro" id="IPR041698">
    <property type="entry name" value="Methyltransf_25"/>
</dbReference>
<dbReference type="InterPro" id="IPR029063">
    <property type="entry name" value="SAM-dependent_MTases_sf"/>
</dbReference>
<accession>A0A4R2KRK6</accession>
<dbReference type="CDD" id="cd02440">
    <property type="entry name" value="AdoMet_MTases"/>
    <property type="match status" value="1"/>
</dbReference>
<dbReference type="RefSeq" id="WP_132542081.1">
    <property type="nucleotide sequence ID" value="NZ_SLWW01000002.1"/>
</dbReference>
<sequence length="283" mass="31346">MTGKLDSRSLGLDVGLSFIRWLTGAENLHYGLWTGLDVTAANLGPAQAAYTERLLSHLPPGRLRILDIGGGAGETAARLIALGHEVEIVVPSAHLATRCRVNAPAARVHEMRFETFASGRRFDLCLFSESFQYIPPRIALDKAASVLVPGGEILIADCFRADAFRGGTRLRIVGGGHRLSAVRALFAERGIKIVAEEDLTADVAPSIDLEQDLFNVFGHAITRIDAELAAKRPRGRWLLRRILRLVLGARRRDRLATRLMGRERTAEVFCRFNRYMIFRLRAP</sequence>
<keyword evidence="3" id="KW-1185">Reference proteome</keyword>
<dbReference type="Gene3D" id="3.40.50.150">
    <property type="entry name" value="Vaccinia Virus protein VP39"/>
    <property type="match status" value="1"/>
</dbReference>
<evidence type="ECO:0000313" key="2">
    <source>
        <dbReference type="EMBL" id="TCO73599.1"/>
    </source>
</evidence>
<feature type="domain" description="Methyltransferase" evidence="1">
    <location>
        <begin position="65"/>
        <end position="151"/>
    </location>
</feature>
<evidence type="ECO:0000259" key="1">
    <source>
        <dbReference type="Pfam" id="PF13649"/>
    </source>
</evidence>
<reference evidence="2 3" key="1">
    <citation type="submission" date="2019-03" db="EMBL/GenBank/DDBJ databases">
        <title>Genomic Encyclopedia of Type Strains, Phase IV (KMG-IV): sequencing the most valuable type-strain genomes for metagenomic binning, comparative biology and taxonomic classification.</title>
        <authorList>
            <person name="Goeker M."/>
        </authorList>
    </citation>
    <scope>NUCLEOTIDE SEQUENCE [LARGE SCALE GENOMIC DNA]</scope>
    <source>
        <strain evidence="2 3">DSM 4868</strain>
    </source>
</reference>
<name>A0A4R2KRK6_9RHOB</name>
<dbReference type="EMBL" id="SLWW01000002">
    <property type="protein sequence ID" value="TCO73599.1"/>
    <property type="molecule type" value="Genomic_DNA"/>
</dbReference>
<proteinExistence type="predicted"/>
<keyword evidence="2" id="KW-0489">Methyltransferase</keyword>
<evidence type="ECO:0000313" key="3">
    <source>
        <dbReference type="Proteomes" id="UP000295142"/>
    </source>
</evidence>
<dbReference type="AlphaFoldDB" id="A0A4R2KRK6"/>
<comment type="caution">
    <text evidence="2">The sequence shown here is derived from an EMBL/GenBank/DDBJ whole genome shotgun (WGS) entry which is preliminary data.</text>
</comment>
<dbReference type="OrthoDB" id="9811589at2"/>
<dbReference type="GO" id="GO:0008168">
    <property type="term" value="F:methyltransferase activity"/>
    <property type="evidence" value="ECO:0007669"/>
    <property type="project" value="UniProtKB-KW"/>
</dbReference>
<organism evidence="2 3">
    <name type="scientific">Rhodovulum euryhalinum</name>
    <dbReference type="NCBI Taxonomy" id="35805"/>
    <lineage>
        <taxon>Bacteria</taxon>
        <taxon>Pseudomonadati</taxon>
        <taxon>Pseudomonadota</taxon>
        <taxon>Alphaproteobacteria</taxon>
        <taxon>Rhodobacterales</taxon>
        <taxon>Paracoccaceae</taxon>
        <taxon>Rhodovulum</taxon>
    </lineage>
</organism>
<dbReference type="Proteomes" id="UP000295142">
    <property type="component" value="Unassembled WGS sequence"/>
</dbReference>